<organism evidence="1 2">
    <name type="scientific">Pisolithus microcarpus 441</name>
    <dbReference type="NCBI Taxonomy" id="765257"/>
    <lineage>
        <taxon>Eukaryota</taxon>
        <taxon>Fungi</taxon>
        <taxon>Dikarya</taxon>
        <taxon>Basidiomycota</taxon>
        <taxon>Agaricomycotina</taxon>
        <taxon>Agaricomycetes</taxon>
        <taxon>Agaricomycetidae</taxon>
        <taxon>Boletales</taxon>
        <taxon>Sclerodermatineae</taxon>
        <taxon>Pisolithaceae</taxon>
        <taxon>Pisolithus</taxon>
    </lineage>
</organism>
<dbReference type="Proteomes" id="UP000054018">
    <property type="component" value="Unassembled WGS sequence"/>
</dbReference>
<sequence>MVAVTFFGQLRAFDHSPATRHTRIGSSEARLSTQHMRFCPSLAAQAKHVFGLLCASLCGPAVSRFDRVYCRIHMHHENTHAGSTSVLALHSFEPRRYWRPSHGRPRVHWPCFPVLPRECFIRVL</sequence>
<keyword evidence="2" id="KW-1185">Reference proteome</keyword>
<evidence type="ECO:0000313" key="1">
    <source>
        <dbReference type="EMBL" id="KIK14106.1"/>
    </source>
</evidence>
<protein>
    <submittedName>
        <fullName evidence="1">Uncharacterized protein</fullName>
    </submittedName>
</protein>
<reference evidence="2" key="2">
    <citation type="submission" date="2015-01" db="EMBL/GenBank/DDBJ databases">
        <title>Evolutionary Origins and Diversification of the Mycorrhizal Mutualists.</title>
        <authorList>
            <consortium name="DOE Joint Genome Institute"/>
            <consortium name="Mycorrhizal Genomics Consortium"/>
            <person name="Kohler A."/>
            <person name="Kuo A."/>
            <person name="Nagy L.G."/>
            <person name="Floudas D."/>
            <person name="Copeland A."/>
            <person name="Barry K.W."/>
            <person name="Cichocki N."/>
            <person name="Veneault-Fourrey C."/>
            <person name="LaButti K."/>
            <person name="Lindquist E.A."/>
            <person name="Lipzen A."/>
            <person name="Lundell T."/>
            <person name="Morin E."/>
            <person name="Murat C."/>
            <person name="Riley R."/>
            <person name="Ohm R."/>
            <person name="Sun H."/>
            <person name="Tunlid A."/>
            <person name="Henrissat B."/>
            <person name="Grigoriev I.V."/>
            <person name="Hibbett D.S."/>
            <person name="Martin F."/>
        </authorList>
    </citation>
    <scope>NUCLEOTIDE SEQUENCE [LARGE SCALE GENOMIC DNA]</scope>
    <source>
        <strain evidence="2">441</strain>
    </source>
</reference>
<proteinExistence type="predicted"/>
<name>A0A0C9YBB5_9AGAM</name>
<dbReference type="HOGENOM" id="CLU_2004815_0_0_1"/>
<dbReference type="AlphaFoldDB" id="A0A0C9YBB5"/>
<dbReference type="EMBL" id="KN833954">
    <property type="protein sequence ID" value="KIK14106.1"/>
    <property type="molecule type" value="Genomic_DNA"/>
</dbReference>
<evidence type="ECO:0000313" key="2">
    <source>
        <dbReference type="Proteomes" id="UP000054018"/>
    </source>
</evidence>
<accession>A0A0C9YBB5</accession>
<reference evidence="1 2" key="1">
    <citation type="submission" date="2014-04" db="EMBL/GenBank/DDBJ databases">
        <authorList>
            <consortium name="DOE Joint Genome Institute"/>
            <person name="Kuo A."/>
            <person name="Kohler A."/>
            <person name="Costa M.D."/>
            <person name="Nagy L.G."/>
            <person name="Floudas D."/>
            <person name="Copeland A."/>
            <person name="Barry K.W."/>
            <person name="Cichocki N."/>
            <person name="Veneault-Fourrey C."/>
            <person name="LaButti K."/>
            <person name="Lindquist E.A."/>
            <person name="Lipzen A."/>
            <person name="Lundell T."/>
            <person name="Morin E."/>
            <person name="Murat C."/>
            <person name="Sun H."/>
            <person name="Tunlid A."/>
            <person name="Henrissat B."/>
            <person name="Grigoriev I.V."/>
            <person name="Hibbett D.S."/>
            <person name="Martin F."/>
            <person name="Nordberg H.P."/>
            <person name="Cantor M.N."/>
            <person name="Hua S.X."/>
        </authorList>
    </citation>
    <scope>NUCLEOTIDE SEQUENCE [LARGE SCALE GENOMIC DNA]</scope>
    <source>
        <strain evidence="1 2">441</strain>
    </source>
</reference>
<gene>
    <name evidence="1" type="ORF">PISMIDRAFT_364165</name>
</gene>